<dbReference type="AlphaFoldDB" id="Q5ZBT2"/>
<evidence type="ECO:0000313" key="1">
    <source>
        <dbReference type="EMBL" id="BAD53025.1"/>
    </source>
</evidence>
<protein>
    <submittedName>
        <fullName evidence="1">Uncharacterized protein</fullName>
    </submittedName>
</protein>
<dbReference type="Proteomes" id="UP000817658">
    <property type="component" value="Chromosome 1"/>
</dbReference>
<organism evidence="1">
    <name type="scientific">Oryza sativa subsp. japonica</name>
    <name type="common">Rice</name>
    <dbReference type="NCBI Taxonomy" id="39947"/>
    <lineage>
        <taxon>Eukaryota</taxon>
        <taxon>Viridiplantae</taxon>
        <taxon>Streptophyta</taxon>
        <taxon>Embryophyta</taxon>
        <taxon>Tracheophyta</taxon>
        <taxon>Spermatophyta</taxon>
        <taxon>Magnoliopsida</taxon>
        <taxon>Liliopsida</taxon>
        <taxon>Poales</taxon>
        <taxon>Poaceae</taxon>
        <taxon>BOP clade</taxon>
        <taxon>Oryzoideae</taxon>
        <taxon>Oryzeae</taxon>
        <taxon>Oryzinae</taxon>
        <taxon>Oryza</taxon>
        <taxon>Oryza sativa</taxon>
    </lineage>
</organism>
<proteinExistence type="predicted"/>
<accession>Q5ZBT2</accession>
<reference evidence="1" key="1">
    <citation type="journal article" date="2002" name="Nature">
        <title>The genome sequence and structure of rice chromosome 1.</title>
        <authorList>
            <person name="Sasaki T."/>
            <person name="Matsumoto T."/>
            <person name="Yamamoto K."/>
            <person name="Sakata K."/>
            <person name="Baba T."/>
            <person name="Katayose Y."/>
            <person name="Wu J."/>
            <person name="Niimura Y."/>
            <person name="Cheng Z."/>
            <person name="Nagamura Y."/>
            <person name="Antonio B.A."/>
            <person name="Kanamori H."/>
            <person name="Hosokawa S."/>
            <person name="Masukawa M."/>
            <person name="Arikawa K."/>
            <person name="Chiden Y."/>
            <person name="Hayashi M."/>
            <person name="Okamoto M."/>
            <person name="Ando T."/>
            <person name="Aoki H."/>
            <person name="Arita K."/>
            <person name="Hamada M."/>
            <person name="Harada C."/>
            <person name="Hijishita S."/>
            <person name="Honda M."/>
            <person name="Ichikawa Y."/>
            <person name="Idonuma A."/>
            <person name="Iijima M."/>
            <person name="Ikeda M."/>
            <person name="Ikeno M."/>
            <person name="Itoh S."/>
            <person name="Itoh T."/>
            <person name="Itoh Y."/>
            <person name="Itoh Y."/>
            <person name="Iwabuchi A."/>
            <person name="Kamiya K."/>
            <person name="Karasawa W."/>
            <person name="Katagiri S."/>
            <person name="Kikuta A."/>
            <person name="Kobayashi N."/>
            <person name="Kono I."/>
            <person name="Machita K."/>
            <person name="Maehara T."/>
            <person name="Mizuno H."/>
            <person name="Mizubayashi T."/>
            <person name="Mukai Y."/>
            <person name="Nagasaki H."/>
            <person name="Nakashima M."/>
            <person name="Nakama Y."/>
            <person name="Nakamichi Y."/>
            <person name="Nakamura M."/>
            <person name="Namiki N."/>
            <person name="Negishi M."/>
            <person name="Ohta I."/>
            <person name="Ono N."/>
            <person name="Saji S."/>
            <person name="Sakai K."/>
            <person name="Shibata M."/>
            <person name="Shimokawa T."/>
            <person name="Shomura A."/>
            <person name="Song J."/>
            <person name="Takazaki Y."/>
            <person name="Terasawa K."/>
            <person name="Tsuji K."/>
            <person name="Waki K."/>
            <person name="Yamagata H."/>
            <person name="Yamane H."/>
            <person name="Yoshiki S."/>
            <person name="Yoshihara R."/>
            <person name="Yukawa K."/>
            <person name="Zhong H."/>
            <person name="Iwama H."/>
            <person name="Endo T."/>
            <person name="Ito H."/>
            <person name="Hahn J.H."/>
            <person name="Kim H.I."/>
            <person name="Eun M.Y."/>
            <person name="Yano M."/>
            <person name="Jiang J."/>
            <person name="Gojobori T."/>
        </authorList>
    </citation>
    <scope>NUCLEOTIDE SEQUENCE [LARGE SCALE GENOMIC DNA]</scope>
</reference>
<gene>
    <name evidence="1" type="primary">P0699H05.26</name>
</gene>
<name>Q5ZBT2_ORYSJ</name>
<dbReference type="EMBL" id="AP003299">
    <property type="protein sequence ID" value="BAD53025.1"/>
    <property type="molecule type" value="Genomic_DNA"/>
</dbReference>
<sequence length="63" mass="7436">MDLQTTPPGRIKHRERHYCPSCEIKMRFSHEDIYHEEKERFYDKNPKGDMALTSVTIVGPKTS</sequence>